<dbReference type="Proteomes" id="UP001597201">
    <property type="component" value="Unassembled WGS sequence"/>
</dbReference>
<comment type="caution">
    <text evidence="3">The sequence shown here is derived from an EMBL/GenBank/DDBJ whole genome shotgun (WGS) entry which is preliminary data.</text>
</comment>
<dbReference type="PANTHER" id="PTHR30388:SF4">
    <property type="entry name" value="MOLYBDENUM COFACTOR INSERTION CHAPERONE PAOD"/>
    <property type="match status" value="1"/>
</dbReference>
<dbReference type="Pfam" id="PF02625">
    <property type="entry name" value="XdhC_CoxI"/>
    <property type="match status" value="1"/>
</dbReference>
<name>A0ABW3Y343_9FLAO</name>
<dbReference type="PANTHER" id="PTHR30388">
    <property type="entry name" value="ALDEHYDE OXIDOREDUCTASE MOLYBDENUM COFACTOR ASSEMBLY PROTEIN"/>
    <property type="match status" value="1"/>
</dbReference>
<evidence type="ECO:0000313" key="4">
    <source>
        <dbReference type="Proteomes" id="UP001597201"/>
    </source>
</evidence>
<proteinExistence type="predicted"/>
<feature type="domain" description="XdhC- CoxI" evidence="1">
    <location>
        <begin position="18"/>
        <end position="82"/>
    </location>
</feature>
<dbReference type="RefSeq" id="WP_377179060.1">
    <property type="nucleotide sequence ID" value="NZ_JBHTMY010000003.1"/>
</dbReference>
<feature type="domain" description="XdhC Rossmann" evidence="2">
    <location>
        <begin position="175"/>
        <end position="318"/>
    </location>
</feature>
<organism evidence="3 4">
    <name type="scientific">Namhaeicola litoreus</name>
    <dbReference type="NCBI Taxonomy" id="1052145"/>
    <lineage>
        <taxon>Bacteria</taxon>
        <taxon>Pseudomonadati</taxon>
        <taxon>Bacteroidota</taxon>
        <taxon>Flavobacteriia</taxon>
        <taxon>Flavobacteriales</taxon>
        <taxon>Flavobacteriaceae</taxon>
        <taxon>Namhaeicola</taxon>
    </lineage>
</organism>
<dbReference type="InterPro" id="IPR003777">
    <property type="entry name" value="XdhC_CoxI"/>
</dbReference>
<dbReference type="InterPro" id="IPR052698">
    <property type="entry name" value="MoCofactor_Util/Proc"/>
</dbReference>
<evidence type="ECO:0000259" key="2">
    <source>
        <dbReference type="Pfam" id="PF13478"/>
    </source>
</evidence>
<gene>
    <name evidence="3" type="ORF">ACFQ39_11540</name>
</gene>
<reference evidence="4" key="1">
    <citation type="journal article" date="2019" name="Int. J. Syst. Evol. Microbiol.">
        <title>The Global Catalogue of Microorganisms (GCM) 10K type strain sequencing project: providing services to taxonomists for standard genome sequencing and annotation.</title>
        <authorList>
            <consortium name="The Broad Institute Genomics Platform"/>
            <consortium name="The Broad Institute Genome Sequencing Center for Infectious Disease"/>
            <person name="Wu L."/>
            <person name="Ma J."/>
        </authorList>
    </citation>
    <scope>NUCLEOTIDE SEQUENCE [LARGE SCALE GENOMIC DNA]</scope>
    <source>
        <strain evidence="4">CCUG 61485</strain>
    </source>
</reference>
<evidence type="ECO:0000313" key="3">
    <source>
        <dbReference type="EMBL" id="MFD1316251.1"/>
    </source>
</evidence>
<dbReference type="InterPro" id="IPR027051">
    <property type="entry name" value="XdhC_Rossmann_dom"/>
</dbReference>
<dbReference type="EMBL" id="JBHTMY010000003">
    <property type="protein sequence ID" value="MFD1316251.1"/>
    <property type="molecule type" value="Genomic_DNA"/>
</dbReference>
<sequence>MTHEFKEIISGFLLAKNKGFKCVLATVVALDGSSYRKPGVRMLIDSKMNMTGAVSGGCVEKEVCRQAVSVLETDMPKIMTYDGRYRLGCEGILYILIEPFDPSSEVISRFNSALKNRECFEIHSHYQKEISSNENYRSKILFGSEVYTFIDRHEVGFALQKMEKLIDVLKPSLQLLVIGAEHDAVQLVKIGAFLGWNVKVITQPTDEQVLADFPGADEIEYSLPEQFNGSNIIAPSAVVLMNHNFVKDLHFLEKLQDVEVFYIGILGPVKRREKLLNALIEKNILVKESFLEKIFSPAGLNIGAVTPQEIALSICAEIQAVQKKKEPSFLVSIKGKIHS</sequence>
<keyword evidence="4" id="KW-1185">Reference proteome</keyword>
<accession>A0ABW3Y343</accession>
<dbReference type="Gene3D" id="3.40.50.720">
    <property type="entry name" value="NAD(P)-binding Rossmann-like Domain"/>
    <property type="match status" value="1"/>
</dbReference>
<evidence type="ECO:0000259" key="1">
    <source>
        <dbReference type="Pfam" id="PF02625"/>
    </source>
</evidence>
<protein>
    <submittedName>
        <fullName evidence="3">XdhC family protein</fullName>
    </submittedName>
</protein>
<dbReference type="Pfam" id="PF13478">
    <property type="entry name" value="XdhC_C"/>
    <property type="match status" value="1"/>
</dbReference>